<evidence type="ECO:0000256" key="4">
    <source>
        <dbReference type="ARBA" id="ARBA00022729"/>
    </source>
</evidence>
<evidence type="ECO:0000256" key="10">
    <source>
        <dbReference type="RuleBase" id="RU361174"/>
    </source>
</evidence>
<dbReference type="PROSITE" id="PS00591">
    <property type="entry name" value="GH10_1"/>
    <property type="match status" value="1"/>
</dbReference>
<evidence type="ECO:0000256" key="3">
    <source>
        <dbReference type="ARBA" id="ARBA00022651"/>
    </source>
</evidence>
<name>A0AAW8F5T0_9ACTN</name>
<dbReference type="InterPro" id="IPR001000">
    <property type="entry name" value="GH10_dom"/>
</dbReference>
<evidence type="ECO:0000256" key="11">
    <source>
        <dbReference type="SAM" id="MobiDB-lite"/>
    </source>
</evidence>
<keyword evidence="6 10" id="KW-0119">Carbohydrate metabolism</keyword>
<proteinExistence type="inferred from homology"/>
<dbReference type="SUPFAM" id="SSF50370">
    <property type="entry name" value="Ricin B-like lectins"/>
    <property type="match status" value="1"/>
</dbReference>
<keyword evidence="4 12" id="KW-0732">Signal</keyword>
<dbReference type="InterPro" id="IPR006311">
    <property type="entry name" value="TAT_signal"/>
</dbReference>
<comment type="catalytic activity">
    <reaction evidence="1 10">
        <text>Endohydrolysis of (1-&gt;4)-beta-D-xylosidic linkages in xylans.</text>
        <dbReference type="EC" id="3.2.1.8"/>
    </reaction>
</comment>
<evidence type="ECO:0000256" key="8">
    <source>
        <dbReference type="ARBA" id="ARBA00023326"/>
    </source>
</evidence>
<protein>
    <recommendedName>
        <fullName evidence="10">Beta-xylanase</fullName>
        <ecNumber evidence="10">3.2.1.8</ecNumber>
    </recommendedName>
</protein>
<dbReference type="PANTHER" id="PTHR31490">
    <property type="entry name" value="GLYCOSYL HYDROLASE"/>
    <property type="match status" value="1"/>
</dbReference>
<dbReference type="InterPro" id="IPR017853">
    <property type="entry name" value="GH"/>
</dbReference>
<keyword evidence="7 10" id="KW-0326">Glycosidase</keyword>
<dbReference type="PROSITE" id="PS51318">
    <property type="entry name" value="TAT"/>
    <property type="match status" value="1"/>
</dbReference>
<dbReference type="PANTHER" id="PTHR31490:SF88">
    <property type="entry name" value="BETA-XYLANASE"/>
    <property type="match status" value="1"/>
</dbReference>
<evidence type="ECO:0000256" key="5">
    <source>
        <dbReference type="ARBA" id="ARBA00022801"/>
    </source>
</evidence>
<dbReference type="InterPro" id="IPR031158">
    <property type="entry name" value="GH10_AS"/>
</dbReference>
<evidence type="ECO:0000256" key="2">
    <source>
        <dbReference type="ARBA" id="ARBA00007495"/>
    </source>
</evidence>
<dbReference type="EMBL" id="JAUSZV010000005">
    <property type="protein sequence ID" value="MDQ0905446.1"/>
    <property type="molecule type" value="Genomic_DNA"/>
</dbReference>
<dbReference type="InterPro" id="IPR044846">
    <property type="entry name" value="GH10"/>
</dbReference>
<dbReference type="PRINTS" id="PR00134">
    <property type="entry name" value="GLHYDRLASE10"/>
</dbReference>
<dbReference type="PROSITE" id="PS51760">
    <property type="entry name" value="GH10_2"/>
    <property type="match status" value="1"/>
</dbReference>
<evidence type="ECO:0000259" key="13">
    <source>
        <dbReference type="PROSITE" id="PS51760"/>
    </source>
</evidence>
<keyword evidence="5 10" id="KW-0378">Hydrolase</keyword>
<dbReference type="SMART" id="SM00458">
    <property type="entry name" value="RICIN"/>
    <property type="match status" value="1"/>
</dbReference>
<sequence length="491" mass="51656">MPWLNDEPLLRRALVSATGLLAGTALALSGPASLTAHAASGTLGAAAADSGRYFGTAVAAGKLGNSTYSTILDREFNMITPENEMKWDTTEPSRGNFTFGPADQIVSHATAHGQRMRGHTLVWHSQLPGWVSSIGDANTLRSVMNHHITTEMNHFKGKIYAWDVVNEAFADGGSGQHRSSVFQNVLGNGFIEEAFRTARAADSSAKLCYNDYNIENWNDAKTQGVYNMVRDFKARGVPIDCVGLQSHFGSGGPPSSFQTTLSNFAALGVDVQITELDIAQASATAYGNTVRACMSVARCTGITVWGIRDSDSWRTGENPLLFDNNGNKKPAYDAALSALGGGTGNPGGGIVSGTVYSLTDVAAGRVLDVPGGQTANGTPVQVWDANGSAANQQWRASQNSDGSYTLTNIASGRVLDEPGGQTGNGTRMGIWDANGGANQHWRAGLNGDGSYTLTNVASGRALEIPSGQTGNGAPVQIWDSNGGANQHWNLR</sequence>
<organism evidence="14 15">
    <name type="scientific">Streptomyces canus</name>
    <dbReference type="NCBI Taxonomy" id="58343"/>
    <lineage>
        <taxon>Bacteria</taxon>
        <taxon>Bacillati</taxon>
        <taxon>Actinomycetota</taxon>
        <taxon>Actinomycetes</taxon>
        <taxon>Kitasatosporales</taxon>
        <taxon>Streptomycetaceae</taxon>
        <taxon>Streptomyces</taxon>
        <taxon>Streptomyces aurantiacus group</taxon>
    </lineage>
</organism>
<dbReference type="Gene3D" id="2.80.10.50">
    <property type="match status" value="3"/>
</dbReference>
<comment type="similarity">
    <text evidence="2 10">Belongs to the glycosyl hydrolase 10 (cellulase F) family.</text>
</comment>
<evidence type="ECO:0000256" key="1">
    <source>
        <dbReference type="ARBA" id="ARBA00000681"/>
    </source>
</evidence>
<dbReference type="Pfam" id="PF00331">
    <property type="entry name" value="Glyco_hydro_10"/>
    <property type="match status" value="1"/>
</dbReference>
<dbReference type="InterPro" id="IPR035992">
    <property type="entry name" value="Ricin_B-like_lectins"/>
</dbReference>
<dbReference type="EC" id="3.2.1.8" evidence="10"/>
<reference evidence="14" key="1">
    <citation type="submission" date="2023-07" db="EMBL/GenBank/DDBJ databases">
        <title>Comparative genomics of wheat-associated soil bacteria to identify genetic determinants of phenazine resistance.</title>
        <authorList>
            <person name="Mouncey N."/>
        </authorList>
    </citation>
    <scope>NUCLEOTIDE SEQUENCE</scope>
    <source>
        <strain evidence="14">V4I22</strain>
    </source>
</reference>
<accession>A0AAW8F5T0</accession>
<keyword evidence="8 10" id="KW-0624">Polysaccharide degradation</keyword>
<dbReference type="SUPFAM" id="SSF51445">
    <property type="entry name" value="(Trans)glycosidases"/>
    <property type="match status" value="1"/>
</dbReference>
<dbReference type="Pfam" id="PF14200">
    <property type="entry name" value="RicinB_lectin_2"/>
    <property type="match status" value="2"/>
</dbReference>
<dbReference type="CDD" id="cd00161">
    <property type="entry name" value="beta-trefoil_Ricin-like"/>
    <property type="match status" value="1"/>
</dbReference>
<comment type="caution">
    <text evidence="14">The sequence shown here is derived from an EMBL/GenBank/DDBJ whole genome shotgun (WGS) entry which is preliminary data.</text>
</comment>
<gene>
    <name evidence="14" type="ORF">QFZ22_001431</name>
</gene>
<feature type="active site" description="Nucleophile" evidence="9">
    <location>
        <position position="275"/>
    </location>
</feature>
<evidence type="ECO:0000256" key="9">
    <source>
        <dbReference type="PROSITE-ProRule" id="PRU10061"/>
    </source>
</evidence>
<keyword evidence="3" id="KW-0858">Xylan degradation</keyword>
<dbReference type="PROSITE" id="PS50231">
    <property type="entry name" value="RICIN_B_LECTIN"/>
    <property type="match status" value="1"/>
</dbReference>
<feature type="signal peptide" evidence="12">
    <location>
        <begin position="1"/>
        <end position="38"/>
    </location>
</feature>
<dbReference type="GO" id="GO:0031176">
    <property type="term" value="F:endo-1,4-beta-xylanase activity"/>
    <property type="evidence" value="ECO:0007669"/>
    <property type="project" value="UniProtKB-EC"/>
</dbReference>
<evidence type="ECO:0000313" key="15">
    <source>
        <dbReference type="Proteomes" id="UP001234216"/>
    </source>
</evidence>
<evidence type="ECO:0000256" key="6">
    <source>
        <dbReference type="ARBA" id="ARBA00023277"/>
    </source>
</evidence>
<feature type="region of interest" description="Disordered" evidence="11">
    <location>
        <begin position="466"/>
        <end position="491"/>
    </location>
</feature>
<evidence type="ECO:0000313" key="14">
    <source>
        <dbReference type="EMBL" id="MDQ0905446.1"/>
    </source>
</evidence>
<feature type="chain" id="PRO_5043353347" description="Beta-xylanase" evidence="12">
    <location>
        <begin position="39"/>
        <end position="491"/>
    </location>
</feature>
<feature type="domain" description="GH10" evidence="13">
    <location>
        <begin position="37"/>
        <end position="338"/>
    </location>
</feature>
<dbReference type="AlphaFoldDB" id="A0AAW8F5T0"/>
<feature type="compositionally biased region" description="Polar residues" evidence="11">
    <location>
        <begin position="478"/>
        <end position="491"/>
    </location>
</feature>
<dbReference type="SMART" id="SM00633">
    <property type="entry name" value="Glyco_10"/>
    <property type="match status" value="1"/>
</dbReference>
<dbReference type="Proteomes" id="UP001234216">
    <property type="component" value="Unassembled WGS sequence"/>
</dbReference>
<evidence type="ECO:0000256" key="12">
    <source>
        <dbReference type="SAM" id="SignalP"/>
    </source>
</evidence>
<dbReference type="InterPro" id="IPR000772">
    <property type="entry name" value="Ricin_B_lectin"/>
</dbReference>
<dbReference type="Gene3D" id="3.20.20.80">
    <property type="entry name" value="Glycosidases"/>
    <property type="match status" value="1"/>
</dbReference>
<dbReference type="GO" id="GO:0045493">
    <property type="term" value="P:xylan catabolic process"/>
    <property type="evidence" value="ECO:0007669"/>
    <property type="project" value="UniProtKB-KW"/>
</dbReference>
<evidence type="ECO:0000256" key="7">
    <source>
        <dbReference type="ARBA" id="ARBA00023295"/>
    </source>
</evidence>